<evidence type="ECO:0000313" key="2">
    <source>
        <dbReference type="Proteomes" id="UP001431449"/>
    </source>
</evidence>
<accession>A0ABT0GHT1</accession>
<sequence>MAQGERSVTVLLPALDALRGGLSGAPRLARTLGRADALDGAASGRDAQLLRHLRVLPTRLPTAPLTRMLDGQDAGLGSWVRADPAHVRADMSTARMLAHGPALELTAAEAEALVLPLRPLFGDFGMPISTPRPERWYVHLSGTVSLPAMVPPEIAVGRDLLECLPPGPQGARWRQLWNEAQVVLHNHEINRKRAESGKPPVNSLWFWGGGSLPDSVQADASGIVTLDPVLKGLARLGEIPEVAASEAWVPGTLVDLSHLRDAGDLEGGILDEVQSALRGGGLDEVLLDFANGRRWLLRSGQRWRFWRAPLKA</sequence>
<keyword evidence="2" id="KW-1185">Reference proteome</keyword>
<evidence type="ECO:0000313" key="1">
    <source>
        <dbReference type="EMBL" id="MCK7594112.1"/>
    </source>
</evidence>
<organism evidence="1 2">
    <name type="scientific">Pseudomarimonas salicorniae</name>
    <dbReference type="NCBI Taxonomy" id="2933270"/>
    <lineage>
        <taxon>Bacteria</taxon>
        <taxon>Pseudomonadati</taxon>
        <taxon>Pseudomonadota</taxon>
        <taxon>Gammaproteobacteria</taxon>
        <taxon>Lysobacterales</taxon>
        <taxon>Lysobacteraceae</taxon>
        <taxon>Pseudomarimonas</taxon>
    </lineage>
</organism>
<proteinExistence type="predicted"/>
<dbReference type="RefSeq" id="WP_248209109.1">
    <property type="nucleotide sequence ID" value="NZ_JALNMH010000008.1"/>
</dbReference>
<dbReference type="EMBL" id="JALNMH010000008">
    <property type="protein sequence ID" value="MCK7594112.1"/>
    <property type="molecule type" value="Genomic_DNA"/>
</dbReference>
<gene>
    <name evidence="1" type="ORF">M0G41_10555</name>
</gene>
<dbReference type="Proteomes" id="UP001431449">
    <property type="component" value="Unassembled WGS sequence"/>
</dbReference>
<comment type="caution">
    <text evidence="1">The sequence shown here is derived from an EMBL/GenBank/DDBJ whole genome shotgun (WGS) entry which is preliminary data.</text>
</comment>
<protein>
    <submittedName>
        <fullName evidence="1">Phosphoglycerate mutase</fullName>
    </submittedName>
</protein>
<name>A0ABT0GHT1_9GAMM</name>
<reference evidence="1" key="1">
    <citation type="submission" date="2022-04" db="EMBL/GenBank/DDBJ databases">
        <title>Lysobacter sp. CAU 1642 isolated from sea sand.</title>
        <authorList>
            <person name="Kim W."/>
        </authorList>
    </citation>
    <scope>NUCLEOTIDE SEQUENCE</scope>
    <source>
        <strain evidence="1">CAU 1642</strain>
    </source>
</reference>